<feature type="non-terminal residue" evidence="2">
    <location>
        <position position="38"/>
    </location>
</feature>
<proteinExistence type="predicted"/>
<protein>
    <submittedName>
        <fullName evidence="2">Uncharacterized protein</fullName>
    </submittedName>
</protein>
<reference evidence="2 3" key="1">
    <citation type="journal article" date="2015" name="Nature">
        <title>rRNA introns, odd ribosomes, and small enigmatic genomes across a large radiation of phyla.</title>
        <authorList>
            <person name="Brown C.T."/>
            <person name="Hug L.A."/>
            <person name="Thomas B.C."/>
            <person name="Sharon I."/>
            <person name="Castelle C.J."/>
            <person name="Singh A."/>
            <person name="Wilkins M.J."/>
            <person name="Williams K.H."/>
            <person name="Banfield J.F."/>
        </authorList>
    </citation>
    <scope>NUCLEOTIDE SEQUENCE [LARGE SCALE GENOMIC DNA]</scope>
</reference>
<evidence type="ECO:0000313" key="2">
    <source>
        <dbReference type="EMBL" id="KKW35281.1"/>
    </source>
</evidence>
<name>A0A0G1XWD0_9BACT</name>
<comment type="caution">
    <text evidence="2">The sequence shown here is derived from an EMBL/GenBank/DDBJ whole genome shotgun (WGS) entry which is preliminary data.</text>
</comment>
<feature type="region of interest" description="Disordered" evidence="1">
    <location>
        <begin position="1"/>
        <end position="38"/>
    </location>
</feature>
<accession>A0A0G1XWD0</accession>
<evidence type="ECO:0000256" key="1">
    <source>
        <dbReference type="SAM" id="MobiDB-lite"/>
    </source>
</evidence>
<dbReference type="EMBL" id="LCRN01000043">
    <property type="protein sequence ID" value="KKW35281.1"/>
    <property type="molecule type" value="Genomic_DNA"/>
</dbReference>
<dbReference type="Proteomes" id="UP000033865">
    <property type="component" value="Unassembled WGS sequence"/>
</dbReference>
<evidence type="ECO:0000313" key="3">
    <source>
        <dbReference type="Proteomes" id="UP000033865"/>
    </source>
</evidence>
<organism evidence="2 3">
    <name type="scientific">Candidatus Uhrbacteria bacterium GW2011_GWC2_53_7</name>
    <dbReference type="NCBI Taxonomy" id="1618986"/>
    <lineage>
        <taxon>Bacteria</taxon>
        <taxon>Candidatus Uhriibacteriota</taxon>
    </lineage>
</organism>
<dbReference type="AlphaFoldDB" id="A0A0G1XWD0"/>
<sequence>MTARMIVGFAPESSDALPPPLHGALDAPDPEENQPPVR</sequence>
<gene>
    <name evidence="2" type="ORF">UY82_C0043G0015</name>
</gene>